<evidence type="ECO:0000313" key="8">
    <source>
        <dbReference type="EMBL" id="CAF0698192.1"/>
    </source>
</evidence>
<comment type="caution">
    <text evidence="8">The sequence shown here is derived from an EMBL/GenBank/DDBJ whole genome shotgun (WGS) entry which is preliminary data.</text>
</comment>
<evidence type="ECO:0000259" key="7">
    <source>
        <dbReference type="SMART" id="SM00962"/>
    </source>
</evidence>
<dbReference type="SUPFAM" id="SSF52540">
    <property type="entry name" value="P-loop containing nucleoside triphosphate hydrolases"/>
    <property type="match status" value="1"/>
</dbReference>
<reference evidence="8" key="1">
    <citation type="submission" date="2021-02" db="EMBL/GenBank/DDBJ databases">
        <authorList>
            <person name="Cremers G."/>
            <person name="Picone N."/>
        </authorList>
    </citation>
    <scope>NUCLEOTIDE SEQUENCE</scope>
    <source>
        <strain evidence="8">PQ17</strain>
    </source>
</reference>
<evidence type="ECO:0000256" key="5">
    <source>
        <dbReference type="ARBA" id="ARBA00023136"/>
    </source>
</evidence>
<dbReference type="GO" id="GO:0006614">
    <property type="term" value="P:SRP-dependent cotranslational protein targeting to membrane"/>
    <property type="evidence" value="ECO:0007669"/>
    <property type="project" value="InterPro"/>
</dbReference>
<dbReference type="GO" id="GO:0005047">
    <property type="term" value="F:signal recognition particle binding"/>
    <property type="evidence" value="ECO:0007669"/>
    <property type="project" value="TreeGrafter"/>
</dbReference>
<sequence length="284" mass="31476">MSFWRQLWEKFAPRSDQEEIDWEALLWEADLGEDLVRSLCRGLERRGLQRKREEARRWIEAELKRILCDPPSSVKKGVGAKPKVVLLVGVNGSGKTTTAAKLAFRAIQENQRPWLIAADTFRAGAQEQLSQWARRLGVGLTEGTYGADPASVAYRGVGEARVAQADLAIVDTAGRLVKKRHLMEELAKVKRVLGKTVPGAPHEIWLVCDATSGLDVLLQAKEFHQALGLTGLIMTKLDTSGKGGMIAAVRHSLGISPVFLGTGEKPQDLQPWDPERYVREFFGE</sequence>
<evidence type="ECO:0000256" key="4">
    <source>
        <dbReference type="ARBA" id="ARBA00023134"/>
    </source>
</evidence>
<evidence type="ECO:0000313" key="9">
    <source>
        <dbReference type="Proteomes" id="UP000663859"/>
    </source>
</evidence>
<dbReference type="Pfam" id="PF00448">
    <property type="entry name" value="SRP54"/>
    <property type="match status" value="1"/>
</dbReference>
<feature type="domain" description="SRP54-type proteins GTP-binding" evidence="7">
    <location>
        <begin position="82"/>
        <end position="283"/>
    </location>
</feature>
<name>A0A8J2FSR3_9BACT</name>
<dbReference type="EMBL" id="CAJNOB010000018">
    <property type="protein sequence ID" value="CAF0698192.1"/>
    <property type="molecule type" value="Genomic_DNA"/>
</dbReference>
<dbReference type="PANTHER" id="PTHR43134">
    <property type="entry name" value="SIGNAL RECOGNITION PARTICLE RECEPTOR SUBUNIT ALPHA"/>
    <property type="match status" value="1"/>
</dbReference>
<feature type="domain" description="AAA+ ATPase" evidence="6">
    <location>
        <begin position="81"/>
        <end position="259"/>
    </location>
</feature>
<protein>
    <submittedName>
        <fullName evidence="8">Signal recognition particle receptor FtsY</fullName>
    </submittedName>
</protein>
<dbReference type="InterPro" id="IPR000897">
    <property type="entry name" value="SRP54_GTPase_dom"/>
</dbReference>
<comment type="similarity">
    <text evidence="2">Belongs to the GTP-binding SRP family.</text>
</comment>
<dbReference type="SMART" id="SM00962">
    <property type="entry name" value="SRP54"/>
    <property type="match status" value="1"/>
</dbReference>
<proteinExistence type="inferred from homology"/>
<keyword evidence="9" id="KW-1185">Reference proteome</keyword>
<evidence type="ECO:0000256" key="2">
    <source>
        <dbReference type="ARBA" id="ARBA00008531"/>
    </source>
</evidence>
<dbReference type="InterPro" id="IPR003593">
    <property type="entry name" value="AAA+_ATPase"/>
</dbReference>
<dbReference type="RefSeq" id="WP_174583280.1">
    <property type="nucleotide sequence ID" value="NZ_CAJNOB010000018.1"/>
</dbReference>
<dbReference type="SMART" id="SM00382">
    <property type="entry name" value="AAA"/>
    <property type="match status" value="1"/>
</dbReference>
<dbReference type="InterPro" id="IPR027417">
    <property type="entry name" value="P-loop_NTPase"/>
</dbReference>
<dbReference type="Proteomes" id="UP000663859">
    <property type="component" value="Unassembled WGS sequence"/>
</dbReference>
<evidence type="ECO:0000259" key="6">
    <source>
        <dbReference type="SMART" id="SM00382"/>
    </source>
</evidence>
<dbReference type="Gene3D" id="3.40.50.300">
    <property type="entry name" value="P-loop containing nucleotide triphosphate hydrolases"/>
    <property type="match status" value="1"/>
</dbReference>
<comment type="subcellular location">
    <subcellularLocation>
        <location evidence="1">Cell membrane</location>
        <topology evidence="1">Peripheral membrane protein</topology>
        <orientation evidence="1">Cytoplasmic side</orientation>
    </subcellularLocation>
</comment>
<evidence type="ECO:0000256" key="1">
    <source>
        <dbReference type="ARBA" id="ARBA00004413"/>
    </source>
</evidence>
<keyword evidence="3" id="KW-0547">Nucleotide-binding</keyword>
<evidence type="ECO:0000256" key="3">
    <source>
        <dbReference type="ARBA" id="ARBA00022741"/>
    </source>
</evidence>
<gene>
    <name evidence="8" type="primary">ftsY</name>
    <name evidence="8" type="ORF">MPNT_250022</name>
</gene>
<accession>A0A8J2FSR3</accession>
<keyword evidence="4" id="KW-0342">GTP-binding</keyword>
<organism evidence="8 9">
    <name type="scientific">Candidatus Methylacidithermus pantelleriae</name>
    <dbReference type="NCBI Taxonomy" id="2744239"/>
    <lineage>
        <taxon>Bacteria</taxon>
        <taxon>Pseudomonadati</taxon>
        <taxon>Verrucomicrobiota</taxon>
        <taxon>Methylacidiphilae</taxon>
        <taxon>Methylacidiphilales</taxon>
        <taxon>Methylacidiphilaceae</taxon>
        <taxon>Candidatus Methylacidithermus</taxon>
    </lineage>
</organism>
<keyword evidence="5" id="KW-0472">Membrane</keyword>
<keyword evidence="8" id="KW-0675">Receptor</keyword>
<dbReference type="PANTHER" id="PTHR43134:SF1">
    <property type="entry name" value="SIGNAL RECOGNITION PARTICLE RECEPTOR SUBUNIT ALPHA"/>
    <property type="match status" value="1"/>
</dbReference>
<dbReference type="GO" id="GO:0005886">
    <property type="term" value="C:plasma membrane"/>
    <property type="evidence" value="ECO:0007669"/>
    <property type="project" value="UniProtKB-SubCell"/>
</dbReference>
<dbReference type="GO" id="GO:0005525">
    <property type="term" value="F:GTP binding"/>
    <property type="evidence" value="ECO:0007669"/>
    <property type="project" value="UniProtKB-KW"/>
</dbReference>
<dbReference type="AlphaFoldDB" id="A0A8J2FSR3"/>
<dbReference type="GO" id="GO:0003924">
    <property type="term" value="F:GTPase activity"/>
    <property type="evidence" value="ECO:0007669"/>
    <property type="project" value="TreeGrafter"/>
</dbReference>